<keyword evidence="1" id="KW-0732">Signal</keyword>
<comment type="caution">
    <text evidence="2">The sequence shown here is derived from an EMBL/GenBank/DDBJ whole genome shotgun (WGS) entry which is preliminary data.</text>
</comment>
<proteinExistence type="predicted"/>
<evidence type="ECO:0000313" key="3">
    <source>
        <dbReference type="Proteomes" id="UP000323000"/>
    </source>
</evidence>
<dbReference type="EMBL" id="VAHF01000010">
    <property type="protein sequence ID" value="TXG52064.1"/>
    <property type="molecule type" value="Genomic_DNA"/>
</dbReference>
<reference evidence="3" key="1">
    <citation type="journal article" date="2019" name="Gigascience">
        <title>De novo genome assembly of the endangered Acer yangbiense, a plant species with extremely small populations endemic to Yunnan Province, China.</title>
        <authorList>
            <person name="Yang J."/>
            <person name="Wariss H.M."/>
            <person name="Tao L."/>
            <person name="Zhang R."/>
            <person name="Yun Q."/>
            <person name="Hollingsworth P."/>
            <person name="Dao Z."/>
            <person name="Luo G."/>
            <person name="Guo H."/>
            <person name="Ma Y."/>
            <person name="Sun W."/>
        </authorList>
    </citation>
    <scope>NUCLEOTIDE SEQUENCE [LARGE SCALE GENOMIC DNA]</scope>
    <source>
        <strain evidence="3">cv. Malutang</strain>
    </source>
</reference>
<accession>A0A5C7H515</accession>
<dbReference type="OrthoDB" id="10353844at2759"/>
<evidence type="ECO:0000256" key="1">
    <source>
        <dbReference type="SAM" id="SignalP"/>
    </source>
</evidence>
<keyword evidence="3" id="KW-1185">Reference proteome</keyword>
<feature type="signal peptide" evidence="1">
    <location>
        <begin position="1"/>
        <end position="23"/>
    </location>
</feature>
<dbReference type="AlphaFoldDB" id="A0A5C7H515"/>
<dbReference type="Proteomes" id="UP000323000">
    <property type="component" value="Chromosome 10"/>
</dbReference>
<name>A0A5C7H515_9ROSI</name>
<feature type="chain" id="PRO_5022907981" evidence="1">
    <location>
        <begin position="24"/>
        <end position="75"/>
    </location>
</feature>
<protein>
    <submittedName>
        <fullName evidence="2">Uncharacterized protein</fullName>
    </submittedName>
</protein>
<gene>
    <name evidence="2" type="ORF">EZV62_021233</name>
</gene>
<evidence type="ECO:0000313" key="2">
    <source>
        <dbReference type="EMBL" id="TXG52064.1"/>
    </source>
</evidence>
<sequence length="75" mass="7823">MAISKALIASLLLSLLVLHLVEADQMTVVMLAKPGASHLPGQTFVKGRVEAAVASATVFLRAPPATTKHVHATQP</sequence>
<organism evidence="2 3">
    <name type="scientific">Acer yangbiense</name>
    <dbReference type="NCBI Taxonomy" id="1000413"/>
    <lineage>
        <taxon>Eukaryota</taxon>
        <taxon>Viridiplantae</taxon>
        <taxon>Streptophyta</taxon>
        <taxon>Embryophyta</taxon>
        <taxon>Tracheophyta</taxon>
        <taxon>Spermatophyta</taxon>
        <taxon>Magnoliopsida</taxon>
        <taxon>eudicotyledons</taxon>
        <taxon>Gunneridae</taxon>
        <taxon>Pentapetalae</taxon>
        <taxon>rosids</taxon>
        <taxon>malvids</taxon>
        <taxon>Sapindales</taxon>
        <taxon>Sapindaceae</taxon>
        <taxon>Hippocastanoideae</taxon>
        <taxon>Acereae</taxon>
        <taxon>Acer</taxon>
    </lineage>
</organism>